<protein>
    <submittedName>
        <fullName evidence="1">Uncharacterized protein</fullName>
    </submittedName>
</protein>
<organism evidence="1 2">
    <name type="scientific">Zasmidium cellare ATCC 36951</name>
    <dbReference type="NCBI Taxonomy" id="1080233"/>
    <lineage>
        <taxon>Eukaryota</taxon>
        <taxon>Fungi</taxon>
        <taxon>Dikarya</taxon>
        <taxon>Ascomycota</taxon>
        <taxon>Pezizomycotina</taxon>
        <taxon>Dothideomycetes</taxon>
        <taxon>Dothideomycetidae</taxon>
        <taxon>Mycosphaerellales</taxon>
        <taxon>Mycosphaerellaceae</taxon>
        <taxon>Zasmidium</taxon>
    </lineage>
</organism>
<sequence length="151" mass="16833">MARRKGVAPSIIGVRVVTTGEASTSSLSCHGESRTATASASRSFAIYMEQNQQLPPQATIRATFRLADSKNRCHEINCFSNARLDAANTRRSTQHGETLHRRCSWIVFNLLWQASSERHPSMNSPTEKATPWLHGQSLLVYEVFKLLAFAD</sequence>
<dbReference type="AlphaFoldDB" id="A0A6A6C1N8"/>
<accession>A0A6A6C1N8</accession>
<evidence type="ECO:0000313" key="2">
    <source>
        <dbReference type="Proteomes" id="UP000799537"/>
    </source>
</evidence>
<gene>
    <name evidence="1" type="ORF">M409DRAFT_29516</name>
</gene>
<name>A0A6A6C1N8_ZASCE</name>
<keyword evidence="2" id="KW-1185">Reference proteome</keyword>
<proteinExistence type="predicted"/>
<reference evidence="1" key="1">
    <citation type="journal article" date="2020" name="Stud. Mycol.">
        <title>101 Dothideomycetes genomes: a test case for predicting lifestyles and emergence of pathogens.</title>
        <authorList>
            <person name="Haridas S."/>
            <person name="Albert R."/>
            <person name="Binder M."/>
            <person name="Bloem J."/>
            <person name="Labutti K."/>
            <person name="Salamov A."/>
            <person name="Andreopoulos B."/>
            <person name="Baker S."/>
            <person name="Barry K."/>
            <person name="Bills G."/>
            <person name="Bluhm B."/>
            <person name="Cannon C."/>
            <person name="Castanera R."/>
            <person name="Culley D."/>
            <person name="Daum C."/>
            <person name="Ezra D."/>
            <person name="Gonzalez J."/>
            <person name="Henrissat B."/>
            <person name="Kuo A."/>
            <person name="Liang C."/>
            <person name="Lipzen A."/>
            <person name="Lutzoni F."/>
            <person name="Magnuson J."/>
            <person name="Mondo S."/>
            <person name="Nolan M."/>
            <person name="Ohm R."/>
            <person name="Pangilinan J."/>
            <person name="Park H.-J."/>
            <person name="Ramirez L."/>
            <person name="Alfaro M."/>
            <person name="Sun H."/>
            <person name="Tritt A."/>
            <person name="Yoshinaga Y."/>
            <person name="Zwiers L.-H."/>
            <person name="Turgeon B."/>
            <person name="Goodwin S."/>
            <person name="Spatafora J."/>
            <person name="Crous P."/>
            <person name="Grigoriev I."/>
        </authorList>
    </citation>
    <scope>NUCLEOTIDE SEQUENCE</scope>
    <source>
        <strain evidence="1">ATCC 36951</strain>
    </source>
</reference>
<dbReference type="GeneID" id="54562779"/>
<dbReference type="RefSeq" id="XP_033660959.1">
    <property type="nucleotide sequence ID" value="XM_033809507.1"/>
</dbReference>
<dbReference type="Proteomes" id="UP000799537">
    <property type="component" value="Unassembled WGS sequence"/>
</dbReference>
<evidence type="ECO:0000313" key="1">
    <source>
        <dbReference type="EMBL" id="KAF2160070.1"/>
    </source>
</evidence>
<dbReference type="EMBL" id="ML993630">
    <property type="protein sequence ID" value="KAF2160070.1"/>
    <property type="molecule type" value="Genomic_DNA"/>
</dbReference>